<dbReference type="Pfam" id="PF00356">
    <property type="entry name" value="LacI"/>
    <property type="match status" value="1"/>
</dbReference>
<dbReference type="PROSITE" id="PS00356">
    <property type="entry name" value="HTH_LACI_1"/>
    <property type="match status" value="1"/>
</dbReference>
<dbReference type="InterPro" id="IPR001387">
    <property type="entry name" value="Cro/C1-type_HTH"/>
</dbReference>
<dbReference type="SUPFAM" id="SSF53822">
    <property type="entry name" value="Periplasmic binding protein-like I"/>
    <property type="match status" value="1"/>
</dbReference>
<evidence type="ECO:0000313" key="7">
    <source>
        <dbReference type="EMBL" id="RNB73185.1"/>
    </source>
</evidence>
<evidence type="ECO:0000256" key="3">
    <source>
        <dbReference type="ARBA" id="ARBA00023125"/>
    </source>
</evidence>
<keyword evidence="1" id="KW-0678">Repressor</keyword>
<accession>A0A3M8CED6</accession>
<dbReference type="InterPro" id="IPR010982">
    <property type="entry name" value="Lambda_DNA-bd_dom_sf"/>
</dbReference>
<dbReference type="Gene3D" id="3.40.50.2300">
    <property type="match status" value="2"/>
</dbReference>
<dbReference type="GO" id="GO:0003700">
    <property type="term" value="F:DNA-binding transcription factor activity"/>
    <property type="evidence" value="ECO:0007669"/>
    <property type="project" value="TreeGrafter"/>
</dbReference>
<dbReference type="PROSITE" id="PS50932">
    <property type="entry name" value="HTH_LACI_2"/>
    <property type="match status" value="1"/>
</dbReference>
<keyword evidence="3" id="KW-0238">DNA-binding</keyword>
<keyword evidence="2" id="KW-0805">Transcription regulation</keyword>
<dbReference type="PANTHER" id="PTHR30146:SF148">
    <property type="entry name" value="HTH-TYPE TRANSCRIPTIONAL REPRESSOR PURR-RELATED"/>
    <property type="match status" value="1"/>
</dbReference>
<dbReference type="CDD" id="cd01392">
    <property type="entry name" value="HTH_LacI"/>
    <property type="match status" value="1"/>
</dbReference>
<dbReference type="PROSITE" id="PS50943">
    <property type="entry name" value="HTH_CROC1"/>
    <property type="match status" value="1"/>
</dbReference>
<evidence type="ECO:0000259" key="5">
    <source>
        <dbReference type="PROSITE" id="PS50932"/>
    </source>
</evidence>
<organism evidence="7 8">
    <name type="scientific">Brevibacillus invocatus</name>
    <dbReference type="NCBI Taxonomy" id="173959"/>
    <lineage>
        <taxon>Bacteria</taxon>
        <taxon>Bacillati</taxon>
        <taxon>Bacillota</taxon>
        <taxon>Bacilli</taxon>
        <taxon>Bacillales</taxon>
        <taxon>Paenibacillaceae</taxon>
        <taxon>Brevibacillus</taxon>
    </lineage>
</organism>
<evidence type="ECO:0000259" key="6">
    <source>
        <dbReference type="PROSITE" id="PS50943"/>
    </source>
</evidence>
<dbReference type="AlphaFoldDB" id="A0A3M8CED6"/>
<evidence type="ECO:0000256" key="2">
    <source>
        <dbReference type="ARBA" id="ARBA00023015"/>
    </source>
</evidence>
<comment type="caution">
    <text evidence="7">The sequence shown here is derived from an EMBL/GenBank/DDBJ whole genome shotgun (WGS) entry which is preliminary data.</text>
</comment>
<evidence type="ECO:0000256" key="1">
    <source>
        <dbReference type="ARBA" id="ARBA00022491"/>
    </source>
</evidence>
<dbReference type="GO" id="GO:0000976">
    <property type="term" value="F:transcription cis-regulatory region binding"/>
    <property type="evidence" value="ECO:0007669"/>
    <property type="project" value="TreeGrafter"/>
</dbReference>
<dbReference type="SUPFAM" id="SSF47413">
    <property type="entry name" value="lambda repressor-like DNA-binding domains"/>
    <property type="match status" value="1"/>
</dbReference>
<keyword evidence="4" id="KW-0804">Transcription</keyword>
<dbReference type="Gene3D" id="1.10.260.40">
    <property type="entry name" value="lambda repressor-like DNA-binding domains"/>
    <property type="match status" value="1"/>
</dbReference>
<evidence type="ECO:0000256" key="4">
    <source>
        <dbReference type="ARBA" id="ARBA00023163"/>
    </source>
</evidence>
<feature type="domain" description="HTH lacI-type" evidence="5">
    <location>
        <begin position="3"/>
        <end position="58"/>
    </location>
</feature>
<dbReference type="EMBL" id="RHHR01000020">
    <property type="protein sequence ID" value="RNB73185.1"/>
    <property type="molecule type" value="Genomic_DNA"/>
</dbReference>
<proteinExistence type="predicted"/>
<dbReference type="InterPro" id="IPR028082">
    <property type="entry name" value="Peripla_BP_I"/>
</dbReference>
<keyword evidence="8" id="KW-1185">Reference proteome</keyword>
<name>A0A3M8CED6_9BACL</name>
<dbReference type="Proteomes" id="UP000282028">
    <property type="component" value="Unassembled WGS sequence"/>
</dbReference>
<dbReference type="RefSeq" id="WP_122909447.1">
    <property type="nucleotide sequence ID" value="NZ_CBCSBE010000027.1"/>
</dbReference>
<dbReference type="SMART" id="SM00354">
    <property type="entry name" value="HTH_LACI"/>
    <property type="match status" value="1"/>
</dbReference>
<dbReference type="PRINTS" id="PR00036">
    <property type="entry name" value="HTHLACI"/>
</dbReference>
<sequence>MKVTIDDVAKKAGVSKTTVSRILNGHFEHATEETKKRVLEVIRELDYRPNALARGLKQMRTNVLGIILSNLQNPYWTRVLEGVEDACRALGYSLMICNSNDDPQLEEEYIRGLQMRQVDGIIINPTMKNFALYESLIGNKYPVVAVNRKVAELELDTVVVDNVMGATLAIDQLCKNGRKNIAIMVYPPEGVSPRLERIEGYKQGLVRNGLAVRDSLIRILPEKKGIVKEATKELLAQSPEVDAIFSTNNMMTLEILEAIKEQNLRVPQDISLIGYDETVWSKHLDPPLTTVNQPAYEMGEIAVKSLIKRIQAKRPVKPKTTLLEPNLIIRRSCGTK</sequence>
<dbReference type="PANTHER" id="PTHR30146">
    <property type="entry name" value="LACI-RELATED TRANSCRIPTIONAL REPRESSOR"/>
    <property type="match status" value="1"/>
</dbReference>
<dbReference type="InterPro" id="IPR000843">
    <property type="entry name" value="HTH_LacI"/>
</dbReference>
<dbReference type="InterPro" id="IPR001761">
    <property type="entry name" value="Peripla_BP/Lac1_sug-bd_dom"/>
</dbReference>
<protein>
    <submittedName>
        <fullName evidence="7">LacI family transcriptional regulator</fullName>
    </submittedName>
</protein>
<feature type="domain" description="HTH cro/C1-type" evidence="6">
    <location>
        <begin position="2"/>
        <end position="25"/>
    </location>
</feature>
<reference evidence="7 8" key="1">
    <citation type="submission" date="2018-10" db="EMBL/GenBank/DDBJ databases">
        <title>Phylogenomics of Brevibacillus.</title>
        <authorList>
            <person name="Dunlap C."/>
        </authorList>
    </citation>
    <scope>NUCLEOTIDE SEQUENCE [LARGE SCALE GENOMIC DNA]</scope>
    <source>
        <strain evidence="7 8">JCM 12215</strain>
    </source>
</reference>
<evidence type="ECO:0000313" key="8">
    <source>
        <dbReference type="Proteomes" id="UP000282028"/>
    </source>
</evidence>
<dbReference type="Pfam" id="PF00532">
    <property type="entry name" value="Peripla_BP_1"/>
    <property type="match status" value="1"/>
</dbReference>
<gene>
    <name evidence="7" type="ORF">EDM52_13200</name>
</gene>
<dbReference type="OrthoDB" id="1639518at2"/>
<dbReference type="CDD" id="cd19977">
    <property type="entry name" value="PBP1_EndR-like"/>
    <property type="match status" value="1"/>
</dbReference>